<organism evidence="8 9">
    <name type="scientific">Phanerochaete sordida</name>
    <dbReference type="NCBI Taxonomy" id="48140"/>
    <lineage>
        <taxon>Eukaryota</taxon>
        <taxon>Fungi</taxon>
        <taxon>Dikarya</taxon>
        <taxon>Basidiomycota</taxon>
        <taxon>Agaricomycotina</taxon>
        <taxon>Agaricomycetes</taxon>
        <taxon>Polyporales</taxon>
        <taxon>Phanerochaetaceae</taxon>
        <taxon>Phanerochaete</taxon>
    </lineage>
</organism>
<evidence type="ECO:0000313" key="9">
    <source>
        <dbReference type="Proteomes" id="UP000703269"/>
    </source>
</evidence>
<accession>A0A9P3LLL9</accession>
<dbReference type="PANTHER" id="PTHR11802:SF479">
    <property type="entry name" value="CARBOXYPEPTIDASE"/>
    <property type="match status" value="1"/>
</dbReference>
<dbReference type="Gene3D" id="3.40.50.1820">
    <property type="entry name" value="alpha/beta hydrolase"/>
    <property type="match status" value="1"/>
</dbReference>
<keyword evidence="3 6" id="KW-0645">Protease</keyword>
<keyword evidence="2 6" id="KW-0121">Carboxypeptidase</keyword>
<evidence type="ECO:0000256" key="4">
    <source>
        <dbReference type="ARBA" id="ARBA00022801"/>
    </source>
</evidence>
<evidence type="ECO:0000256" key="2">
    <source>
        <dbReference type="ARBA" id="ARBA00022645"/>
    </source>
</evidence>
<evidence type="ECO:0000256" key="5">
    <source>
        <dbReference type="ARBA" id="ARBA00023180"/>
    </source>
</evidence>
<evidence type="ECO:0000256" key="3">
    <source>
        <dbReference type="ARBA" id="ARBA00022670"/>
    </source>
</evidence>
<dbReference type="Proteomes" id="UP000703269">
    <property type="component" value="Unassembled WGS sequence"/>
</dbReference>
<dbReference type="AlphaFoldDB" id="A0A9P3LLL9"/>
<dbReference type="SUPFAM" id="SSF53474">
    <property type="entry name" value="alpha/beta-Hydrolases"/>
    <property type="match status" value="1"/>
</dbReference>
<dbReference type="InterPro" id="IPR029058">
    <property type="entry name" value="AB_hydrolase_fold"/>
</dbReference>
<proteinExistence type="inferred from homology"/>
<evidence type="ECO:0000256" key="1">
    <source>
        <dbReference type="ARBA" id="ARBA00009431"/>
    </source>
</evidence>
<evidence type="ECO:0000256" key="6">
    <source>
        <dbReference type="RuleBase" id="RU361156"/>
    </source>
</evidence>
<feature type="compositionally biased region" description="Polar residues" evidence="7">
    <location>
        <begin position="181"/>
        <end position="193"/>
    </location>
</feature>
<keyword evidence="4 6" id="KW-0378">Hydrolase</keyword>
<dbReference type="GO" id="GO:0006508">
    <property type="term" value="P:proteolysis"/>
    <property type="evidence" value="ECO:0007669"/>
    <property type="project" value="UniProtKB-KW"/>
</dbReference>
<dbReference type="EC" id="3.4.16.-" evidence="6"/>
<comment type="caution">
    <text evidence="8">The sequence shown here is derived from an EMBL/GenBank/DDBJ whole genome shotgun (WGS) entry which is preliminary data.</text>
</comment>
<name>A0A9P3LLL9_9APHY</name>
<sequence length="554" mass="60079">MVGLMTENGPIQVEPGTQKLVQNKYAWNNLVDYIWVDNPVGVGFSTADSNGYAADETQVGSDFVGFLENLVQVFPSLATRPFYLTGESYAGRYIPYITQALFSMSNPPVQLSKMVVGDPAFGSNAEFKVMPTLSLLQTYPQIIGYDTGVYDYFKQQSHLCGLDINISYPQTGGPLPAVNLTPGTNPASQNQTEPDADADKDTKVVQLPQAPSLRTRGFADEVAYRFARRGAAAAPKIQRRSAGKSWKDVAANSSGVNPWYGCDVWDEMIDYALNYTYPWSKYEEFDTFDVPDALYPETSDDPTFFFTNSQVVKALHAPQNTQWSSSINYPWGSQPNGRDPSPEPMQFFTQLATNATQHGVHVITYVGNDDGISPHFGTEVTIQNTTFGGIQGFTRQPSTSWYNDNGDWAGIVHQERNWTYALVYGAGHEVPHYQPVSAYTFLREFILGTNQTGLVVASGNTSSVVGGENPTLKQTAVPGAPAIFYGATTTAGSTVWPSATVAAFESHIGQGAVTGTAAVRPSATAANGAAHMRPRHAGSVAFAVAMAKLAYEML</sequence>
<dbReference type="GO" id="GO:0004185">
    <property type="term" value="F:serine-type carboxypeptidase activity"/>
    <property type="evidence" value="ECO:0007669"/>
    <property type="project" value="UniProtKB-UniRule"/>
</dbReference>
<dbReference type="Pfam" id="PF00450">
    <property type="entry name" value="Peptidase_S10"/>
    <property type="match status" value="1"/>
</dbReference>
<keyword evidence="9" id="KW-1185">Reference proteome</keyword>
<reference evidence="8 9" key="1">
    <citation type="submission" date="2021-08" db="EMBL/GenBank/DDBJ databases">
        <title>Draft Genome Sequence of Phanerochaete sordida strain YK-624.</title>
        <authorList>
            <person name="Mori T."/>
            <person name="Dohra H."/>
            <person name="Suzuki T."/>
            <person name="Kawagishi H."/>
            <person name="Hirai H."/>
        </authorList>
    </citation>
    <scope>NUCLEOTIDE SEQUENCE [LARGE SCALE GENOMIC DNA]</scope>
    <source>
        <strain evidence="8 9">YK-624</strain>
    </source>
</reference>
<evidence type="ECO:0000256" key="7">
    <source>
        <dbReference type="SAM" id="MobiDB-lite"/>
    </source>
</evidence>
<evidence type="ECO:0000313" key="8">
    <source>
        <dbReference type="EMBL" id="GJE99868.1"/>
    </source>
</evidence>
<dbReference type="OrthoDB" id="443318at2759"/>
<comment type="similarity">
    <text evidence="1 6">Belongs to the peptidase S10 family.</text>
</comment>
<dbReference type="InterPro" id="IPR001563">
    <property type="entry name" value="Peptidase_S10"/>
</dbReference>
<protein>
    <recommendedName>
        <fullName evidence="6">Carboxypeptidase</fullName>
        <ecNumber evidence="6">3.4.16.-</ecNumber>
    </recommendedName>
</protein>
<gene>
    <name evidence="8" type="ORF">PsYK624_161420</name>
</gene>
<feature type="region of interest" description="Disordered" evidence="7">
    <location>
        <begin position="175"/>
        <end position="200"/>
    </location>
</feature>
<dbReference type="PROSITE" id="PS00131">
    <property type="entry name" value="CARBOXYPEPT_SER_SER"/>
    <property type="match status" value="1"/>
</dbReference>
<dbReference type="PANTHER" id="PTHR11802">
    <property type="entry name" value="SERINE PROTEASE FAMILY S10 SERINE CARBOXYPEPTIDASE"/>
    <property type="match status" value="1"/>
</dbReference>
<dbReference type="PRINTS" id="PR00724">
    <property type="entry name" value="CRBOXYPTASEC"/>
</dbReference>
<dbReference type="EMBL" id="BPQB01000123">
    <property type="protein sequence ID" value="GJE99868.1"/>
    <property type="molecule type" value="Genomic_DNA"/>
</dbReference>
<keyword evidence="5" id="KW-0325">Glycoprotein</keyword>
<dbReference type="InterPro" id="IPR018202">
    <property type="entry name" value="Ser_caboxypep_ser_AS"/>
</dbReference>